<sequence length="174" mass="18803">MYGGKKDLRSTASASAAEEGEREGKLIFAWTGQLERGPATTPDCEGRFKLPNGGSSRTGPPSPPAARPARQHRARPGQGQAGKFIPEPERSTHAYARPTVGSPALESTRGRRGRRQTAAQSAMAHSVDAVLDAGDQRACAVQALQHQQSLIRRRSTAPHCWDLSLSTYQTVRYN</sequence>
<feature type="region of interest" description="Disordered" evidence="1">
    <location>
        <begin position="1"/>
        <end position="120"/>
    </location>
</feature>
<accession>A0A8E2DRC7</accession>
<gene>
    <name evidence="2" type="ORF">OBBRIDRAFT_831914</name>
</gene>
<proteinExistence type="predicted"/>
<keyword evidence="3" id="KW-1185">Reference proteome</keyword>
<protein>
    <submittedName>
        <fullName evidence="2">Uncharacterized protein</fullName>
    </submittedName>
</protein>
<organism evidence="2 3">
    <name type="scientific">Obba rivulosa</name>
    <dbReference type="NCBI Taxonomy" id="1052685"/>
    <lineage>
        <taxon>Eukaryota</taxon>
        <taxon>Fungi</taxon>
        <taxon>Dikarya</taxon>
        <taxon>Basidiomycota</taxon>
        <taxon>Agaricomycotina</taxon>
        <taxon>Agaricomycetes</taxon>
        <taxon>Polyporales</taxon>
        <taxon>Gelatoporiaceae</taxon>
        <taxon>Obba</taxon>
    </lineage>
</organism>
<evidence type="ECO:0000313" key="2">
    <source>
        <dbReference type="EMBL" id="OCH94271.1"/>
    </source>
</evidence>
<dbReference type="AlphaFoldDB" id="A0A8E2DRC7"/>
<reference evidence="2 3" key="1">
    <citation type="submission" date="2016-07" db="EMBL/GenBank/DDBJ databases">
        <title>Draft genome of the white-rot fungus Obba rivulosa 3A-2.</title>
        <authorList>
            <consortium name="DOE Joint Genome Institute"/>
            <person name="Miettinen O."/>
            <person name="Riley R."/>
            <person name="Acob R."/>
            <person name="Barry K."/>
            <person name="Cullen D."/>
            <person name="De Vries R."/>
            <person name="Hainaut M."/>
            <person name="Hatakka A."/>
            <person name="Henrissat B."/>
            <person name="Hilden K."/>
            <person name="Kuo R."/>
            <person name="Labutti K."/>
            <person name="Lipzen A."/>
            <person name="Makela M.R."/>
            <person name="Sandor L."/>
            <person name="Spatafora J.W."/>
            <person name="Grigoriev I.V."/>
            <person name="Hibbett D.S."/>
        </authorList>
    </citation>
    <scope>NUCLEOTIDE SEQUENCE [LARGE SCALE GENOMIC DNA]</scope>
    <source>
        <strain evidence="2 3">3A-2</strain>
    </source>
</reference>
<dbReference type="Proteomes" id="UP000250043">
    <property type="component" value="Unassembled WGS sequence"/>
</dbReference>
<evidence type="ECO:0000313" key="3">
    <source>
        <dbReference type="Proteomes" id="UP000250043"/>
    </source>
</evidence>
<dbReference type="EMBL" id="KV722345">
    <property type="protein sequence ID" value="OCH94271.1"/>
    <property type="molecule type" value="Genomic_DNA"/>
</dbReference>
<name>A0A8E2DRC7_9APHY</name>
<evidence type="ECO:0000256" key="1">
    <source>
        <dbReference type="SAM" id="MobiDB-lite"/>
    </source>
</evidence>